<reference evidence="5" key="1">
    <citation type="submission" date="2021-04" db="EMBL/GenBank/DDBJ databases">
        <title>Sinoanaerobacter chloroacetimidivorans sp. nov., an obligate anaerobic bacterium isolated from anaerobic sludge.</title>
        <authorList>
            <person name="Bao Y."/>
        </authorList>
    </citation>
    <scope>NUCLEOTIDE SEQUENCE</scope>
    <source>
        <strain evidence="5">BAD-6</strain>
    </source>
</reference>
<dbReference type="SUPFAM" id="SSF160537">
    <property type="entry name" value="SpoVG-like"/>
    <property type="match status" value="1"/>
</dbReference>
<evidence type="ECO:0000313" key="6">
    <source>
        <dbReference type="Proteomes" id="UP000675664"/>
    </source>
</evidence>
<feature type="region of interest" description="Disordered" evidence="4">
    <location>
        <begin position="1"/>
        <end position="23"/>
    </location>
</feature>
<evidence type="ECO:0000256" key="1">
    <source>
        <dbReference type="ARBA" id="ARBA00022618"/>
    </source>
</evidence>
<dbReference type="Gene3D" id="3.30.1120.40">
    <property type="entry name" value="Stage V sporulation protein G"/>
    <property type="match status" value="1"/>
</dbReference>
<proteinExistence type="predicted"/>
<dbReference type="RefSeq" id="WP_014315023.1">
    <property type="nucleotide sequence ID" value="NZ_JAGSND010000031.1"/>
</dbReference>
<keyword evidence="1" id="KW-0132">Cell division</keyword>
<accession>A0A8J7W412</accession>
<dbReference type="EMBL" id="JAGSND010000031">
    <property type="protein sequence ID" value="MBR0600522.1"/>
    <property type="molecule type" value="Genomic_DNA"/>
</dbReference>
<reference evidence="5" key="2">
    <citation type="submission" date="2021-04" db="EMBL/GenBank/DDBJ databases">
        <authorList>
            <person name="Liu J."/>
        </authorList>
    </citation>
    <scope>NUCLEOTIDE SEQUENCE</scope>
    <source>
        <strain evidence="5">BAD-6</strain>
    </source>
</reference>
<keyword evidence="2" id="KW-0717">Septation</keyword>
<dbReference type="PANTHER" id="PTHR38429">
    <property type="entry name" value="SEPTATION PROTEIN SPOVG-RELATED"/>
    <property type="match status" value="1"/>
</dbReference>
<gene>
    <name evidence="5" type="ORF">KCX82_21870</name>
</gene>
<sequence>MSKPQAAAKTPQESAQTAAGQPMPMKVDVKIGSIRPEGNIRAYASINLNDCFAIRNVRVVDSSKGLFVAMPSYRAGNEYKDICFPVTKEFREQLNNAVIDAYHQALTQSQSQDQPKAADAPPFDQAPEQHSGMQMAGL</sequence>
<dbReference type="GO" id="GO:0000917">
    <property type="term" value="P:division septum assembly"/>
    <property type="evidence" value="ECO:0007669"/>
    <property type="project" value="UniProtKB-KW"/>
</dbReference>
<feature type="region of interest" description="Disordered" evidence="4">
    <location>
        <begin position="105"/>
        <end position="138"/>
    </location>
</feature>
<dbReference type="PANTHER" id="PTHR38429:SF1">
    <property type="entry name" value="SEPTATION PROTEIN SPOVG-RELATED"/>
    <property type="match status" value="1"/>
</dbReference>
<dbReference type="GO" id="GO:0030435">
    <property type="term" value="P:sporulation resulting in formation of a cellular spore"/>
    <property type="evidence" value="ECO:0007669"/>
    <property type="project" value="InterPro"/>
</dbReference>
<comment type="caution">
    <text evidence="5">The sequence shown here is derived from an EMBL/GenBank/DDBJ whole genome shotgun (WGS) entry which is preliminary data.</text>
</comment>
<keyword evidence="3" id="KW-0131">Cell cycle</keyword>
<protein>
    <submittedName>
        <fullName evidence="5">SpoVG family protein</fullName>
    </submittedName>
</protein>
<name>A0A8J7W412_9FIRM</name>
<evidence type="ECO:0000313" key="5">
    <source>
        <dbReference type="EMBL" id="MBR0600522.1"/>
    </source>
</evidence>
<evidence type="ECO:0000256" key="2">
    <source>
        <dbReference type="ARBA" id="ARBA00023210"/>
    </source>
</evidence>
<dbReference type="InterPro" id="IPR036751">
    <property type="entry name" value="SpoVG_sf"/>
</dbReference>
<keyword evidence="6" id="KW-1185">Reference proteome</keyword>
<dbReference type="Proteomes" id="UP000675664">
    <property type="component" value="Unassembled WGS sequence"/>
</dbReference>
<dbReference type="Pfam" id="PF04026">
    <property type="entry name" value="SpoVG"/>
    <property type="match status" value="1"/>
</dbReference>
<feature type="compositionally biased region" description="Polar residues" evidence="4">
    <location>
        <begin position="105"/>
        <end position="114"/>
    </location>
</feature>
<organism evidence="5 6">
    <name type="scientific">Sinanaerobacter chloroacetimidivorans</name>
    <dbReference type="NCBI Taxonomy" id="2818044"/>
    <lineage>
        <taxon>Bacteria</taxon>
        <taxon>Bacillati</taxon>
        <taxon>Bacillota</taxon>
        <taxon>Clostridia</taxon>
        <taxon>Peptostreptococcales</taxon>
        <taxon>Anaerovoracaceae</taxon>
        <taxon>Sinanaerobacter</taxon>
    </lineage>
</organism>
<evidence type="ECO:0000256" key="4">
    <source>
        <dbReference type="SAM" id="MobiDB-lite"/>
    </source>
</evidence>
<dbReference type="AlphaFoldDB" id="A0A8J7W412"/>
<evidence type="ECO:0000256" key="3">
    <source>
        <dbReference type="ARBA" id="ARBA00023306"/>
    </source>
</evidence>
<dbReference type="InterPro" id="IPR007170">
    <property type="entry name" value="SpoVG"/>
</dbReference>